<evidence type="ECO:0008006" key="5">
    <source>
        <dbReference type="Google" id="ProtNLM"/>
    </source>
</evidence>
<dbReference type="Proteomes" id="UP000245206">
    <property type="component" value="Unassembled WGS sequence"/>
</dbReference>
<organism evidence="3 4">
    <name type="scientific">Leptospira ellinghausenii</name>
    <dbReference type="NCBI Taxonomy" id="1917822"/>
    <lineage>
        <taxon>Bacteria</taxon>
        <taxon>Pseudomonadati</taxon>
        <taxon>Spirochaetota</taxon>
        <taxon>Spirochaetia</taxon>
        <taxon>Leptospirales</taxon>
        <taxon>Leptospiraceae</taxon>
        <taxon>Leptospira</taxon>
    </lineage>
</organism>
<dbReference type="RefSeq" id="WP_108959396.1">
    <property type="nucleotide sequence ID" value="NZ_BFAZ01000008.1"/>
</dbReference>
<protein>
    <recommendedName>
        <fullName evidence="5">HYR domain-containing protein</fullName>
    </recommendedName>
</protein>
<dbReference type="OrthoDB" id="355841at2"/>
<dbReference type="NCBIfam" id="NF047441">
    <property type="entry name" value="Lepto_OmpL47"/>
    <property type="match status" value="1"/>
</dbReference>
<dbReference type="EMBL" id="BFAZ01000008">
    <property type="protein sequence ID" value="GBF42283.1"/>
    <property type="molecule type" value="Genomic_DNA"/>
</dbReference>
<feature type="region of interest" description="Disordered" evidence="1">
    <location>
        <begin position="335"/>
        <end position="360"/>
    </location>
</feature>
<keyword evidence="2" id="KW-0732">Signal</keyword>
<dbReference type="AlphaFoldDB" id="A0A2P2DCC8"/>
<comment type="caution">
    <text evidence="3">The sequence shown here is derived from an EMBL/GenBank/DDBJ whole genome shotgun (WGS) entry which is preliminary data.</text>
</comment>
<feature type="compositionally biased region" description="Low complexity" evidence="1">
    <location>
        <begin position="349"/>
        <end position="360"/>
    </location>
</feature>
<gene>
    <name evidence="3" type="ORF">LPTSP2_15700</name>
</gene>
<name>A0A2P2DCC8_9LEPT</name>
<feature type="chain" id="PRO_5015126825" description="HYR domain-containing protein" evidence="2">
    <location>
        <begin position="22"/>
        <end position="360"/>
    </location>
</feature>
<reference evidence="4" key="1">
    <citation type="journal article" date="2019" name="Microbiol. Immunol.">
        <title>Molecular and phenotypic characterization of Leptospira johnsonii sp. nov., Leptospira ellinghausenii sp. nov. and Leptospira ryugenii sp. nov. isolated from soil and water in Japan.</title>
        <authorList>
            <person name="Masuzawa T."/>
            <person name="Saito M."/>
            <person name="Nakao R."/>
            <person name="Nikaido Y."/>
            <person name="Matsumoto M."/>
            <person name="Ogawa M."/>
            <person name="Yokoyama M."/>
            <person name="Hidaka Y."/>
            <person name="Tomita J."/>
            <person name="Sakakibara K."/>
            <person name="Suzuki K."/>
            <person name="Yasuda S."/>
            <person name="Sato H."/>
            <person name="Yamaguchi M."/>
            <person name="Yoshida S.I."/>
            <person name="Koizumi N."/>
            <person name="Kawamura Y."/>
        </authorList>
    </citation>
    <scope>NUCLEOTIDE SEQUENCE [LARGE SCALE GENOMIC DNA]</scope>
    <source>
        <strain evidence="4">E18</strain>
    </source>
</reference>
<feature type="signal peptide" evidence="2">
    <location>
        <begin position="1"/>
        <end position="21"/>
    </location>
</feature>
<evidence type="ECO:0000313" key="3">
    <source>
        <dbReference type="EMBL" id="GBF42283.1"/>
    </source>
</evidence>
<evidence type="ECO:0000256" key="1">
    <source>
        <dbReference type="SAM" id="MobiDB-lite"/>
    </source>
</evidence>
<sequence>MQAHKYLLAILTIFFAGQISAQVADPKATTSTKDKAIQKTETTSTQAKDGVNKVETTVKDILGDKKEAGASTSDAPALFITSKTSFSLDAKDDSSMIDFIEWKPKNGEYRRFTQPIRISEEGLTEIYYRSVDKVGNAETPKILVVNVDNTAPRVSLVPQEQLFVLDGVPFASKNNTYTIVAEDRQTGVEKVQFSINQEASKVYADPIKLEVGGANTIKYSATDKSGNSSPESSMIITVDDVKPTIEIVPSFPLVDINGKNFQRKGNVFYVNATDKESGVKKILVKVDEEEFKPYVEAIAIETQGDHVIKAMAVDNVGNQSDVIEVKLTVDLTPPTSTIQKASEGPKVEAAPAPQTTTPAK</sequence>
<accession>A0A2P2DCC8</accession>
<evidence type="ECO:0000256" key="2">
    <source>
        <dbReference type="SAM" id="SignalP"/>
    </source>
</evidence>
<evidence type="ECO:0000313" key="4">
    <source>
        <dbReference type="Proteomes" id="UP000245206"/>
    </source>
</evidence>
<dbReference type="InterPro" id="IPR058094">
    <property type="entry name" value="Ig-like_OmpL47-like"/>
</dbReference>
<dbReference type="NCBIfam" id="NF047446">
    <property type="entry name" value="barrel_OmpL47"/>
    <property type="match status" value="3"/>
</dbReference>
<keyword evidence="4" id="KW-1185">Reference proteome</keyword>
<proteinExistence type="predicted"/>